<dbReference type="PANTHER" id="PTHR33365:SF11">
    <property type="entry name" value="TAT PATHWAY SIGNAL SEQUENCE"/>
    <property type="match status" value="1"/>
</dbReference>
<evidence type="ECO:0000256" key="1">
    <source>
        <dbReference type="ARBA" id="ARBA00004685"/>
    </source>
</evidence>
<evidence type="ECO:0000313" key="6">
    <source>
        <dbReference type="EMBL" id="KAJ5207240.1"/>
    </source>
</evidence>
<evidence type="ECO:0000313" key="7">
    <source>
        <dbReference type="Proteomes" id="UP001150879"/>
    </source>
</evidence>
<dbReference type="GO" id="GO:0016491">
    <property type="term" value="F:oxidoreductase activity"/>
    <property type="evidence" value="ECO:0007669"/>
    <property type="project" value="UniProtKB-KW"/>
</dbReference>
<dbReference type="InterPro" id="IPR021765">
    <property type="entry name" value="UstYa-like"/>
</dbReference>
<accession>A0A9W9MTT9</accession>
<dbReference type="EMBL" id="JAPQKP010000002">
    <property type="protein sequence ID" value="KAJ5207240.1"/>
    <property type="molecule type" value="Genomic_DNA"/>
</dbReference>
<evidence type="ECO:0000256" key="2">
    <source>
        <dbReference type="ARBA" id="ARBA00023002"/>
    </source>
</evidence>
<dbReference type="Pfam" id="PF11807">
    <property type="entry name" value="UstYa"/>
    <property type="match status" value="1"/>
</dbReference>
<dbReference type="Proteomes" id="UP001150879">
    <property type="component" value="Unassembled WGS sequence"/>
</dbReference>
<keyword evidence="5" id="KW-0472">Membrane</keyword>
<reference evidence="6" key="2">
    <citation type="journal article" date="2023" name="IMA Fungus">
        <title>Comparative genomic study of the Penicillium genus elucidates a diverse pangenome and 15 lateral gene transfer events.</title>
        <authorList>
            <person name="Petersen C."/>
            <person name="Sorensen T."/>
            <person name="Nielsen M.R."/>
            <person name="Sondergaard T.E."/>
            <person name="Sorensen J.L."/>
            <person name="Fitzpatrick D.A."/>
            <person name="Frisvad J.C."/>
            <person name="Nielsen K.L."/>
        </authorList>
    </citation>
    <scope>NUCLEOTIDE SEQUENCE</scope>
    <source>
        <strain evidence="6">IBT 16849</strain>
    </source>
</reference>
<comment type="pathway">
    <text evidence="1">Mycotoxin biosynthesis.</text>
</comment>
<keyword evidence="5" id="KW-0812">Transmembrane</keyword>
<comment type="caution">
    <text evidence="6">The sequence shown here is derived from an EMBL/GenBank/DDBJ whole genome shotgun (WGS) entry which is preliminary data.</text>
</comment>
<reference evidence="6" key="1">
    <citation type="submission" date="2022-11" db="EMBL/GenBank/DDBJ databases">
        <authorList>
            <person name="Petersen C."/>
        </authorList>
    </citation>
    <scope>NUCLEOTIDE SEQUENCE</scope>
    <source>
        <strain evidence="6">IBT 16849</strain>
    </source>
</reference>
<proteinExistence type="inferred from homology"/>
<dbReference type="OrthoDB" id="3687641at2759"/>
<sequence>MIPQIQYSSCSDSTDSLEKDNNPEEYGFLSPNIRDKWGTRSNLWRQALSVTIFVLLAVLVILNGILLFWVKSSLSDPNGPSQLNYFLYSPSGEKKHPEIVEQIYHDYHDDFLNFNTTISQQHWRSLFPVGEGMIGLTDQQVIDMGVHHSVRGVSDPDRHIYMVAVFHQLHCLSQARSIIMHLFQDPEYTIREATYHHTMHCVDIVRQALMCASDSTLIWKEYDIKWPGEGGTRVCRNFDALTEWVIDHQYVSQSFDPALLPHTEY</sequence>
<keyword evidence="2" id="KW-0560">Oxidoreductase</keyword>
<dbReference type="GO" id="GO:0043386">
    <property type="term" value="P:mycotoxin biosynthetic process"/>
    <property type="evidence" value="ECO:0007669"/>
    <property type="project" value="InterPro"/>
</dbReference>
<dbReference type="AlphaFoldDB" id="A0A9W9MTT9"/>
<name>A0A9W9MTT9_9EURO</name>
<dbReference type="PANTHER" id="PTHR33365">
    <property type="entry name" value="YALI0B05434P"/>
    <property type="match status" value="1"/>
</dbReference>
<feature type="region of interest" description="Disordered" evidence="4">
    <location>
        <begin position="1"/>
        <end position="21"/>
    </location>
</feature>
<evidence type="ECO:0000256" key="4">
    <source>
        <dbReference type="SAM" id="MobiDB-lite"/>
    </source>
</evidence>
<keyword evidence="7" id="KW-1185">Reference proteome</keyword>
<feature type="transmembrane region" description="Helical" evidence="5">
    <location>
        <begin position="47"/>
        <end position="70"/>
    </location>
</feature>
<protein>
    <recommendedName>
        <fullName evidence="8">Tat pathway signal sequence</fullName>
    </recommendedName>
</protein>
<comment type="similarity">
    <text evidence="3">Belongs to the ustYa family.</text>
</comment>
<evidence type="ECO:0008006" key="8">
    <source>
        <dbReference type="Google" id="ProtNLM"/>
    </source>
</evidence>
<feature type="compositionally biased region" description="Polar residues" evidence="4">
    <location>
        <begin position="1"/>
        <end position="14"/>
    </location>
</feature>
<organism evidence="6 7">
    <name type="scientific">Penicillium cf. griseofulvum</name>
    <dbReference type="NCBI Taxonomy" id="2972120"/>
    <lineage>
        <taxon>Eukaryota</taxon>
        <taxon>Fungi</taxon>
        <taxon>Dikarya</taxon>
        <taxon>Ascomycota</taxon>
        <taxon>Pezizomycotina</taxon>
        <taxon>Eurotiomycetes</taxon>
        <taxon>Eurotiomycetidae</taxon>
        <taxon>Eurotiales</taxon>
        <taxon>Aspergillaceae</taxon>
        <taxon>Penicillium</taxon>
    </lineage>
</organism>
<keyword evidence="5" id="KW-1133">Transmembrane helix</keyword>
<evidence type="ECO:0000256" key="3">
    <source>
        <dbReference type="ARBA" id="ARBA00035112"/>
    </source>
</evidence>
<gene>
    <name evidence="6" type="ORF">N7472_003688</name>
</gene>
<evidence type="ECO:0000256" key="5">
    <source>
        <dbReference type="SAM" id="Phobius"/>
    </source>
</evidence>